<organism evidence="1">
    <name type="scientific">Arundo donax</name>
    <name type="common">Giant reed</name>
    <name type="synonym">Donax arundinaceus</name>
    <dbReference type="NCBI Taxonomy" id="35708"/>
    <lineage>
        <taxon>Eukaryota</taxon>
        <taxon>Viridiplantae</taxon>
        <taxon>Streptophyta</taxon>
        <taxon>Embryophyta</taxon>
        <taxon>Tracheophyta</taxon>
        <taxon>Spermatophyta</taxon>
        <taxon>Magnoliopsida</taxon>
        <taxon>Liliopsida</taxon>
        <taxon>Poales</taxon>
        <taxon>Poaceae</taxon>
        <taxon>PACMAD clade</taxon>
        <taxon>Arundinoideae</taxon>
        <taxon>Arundineae</taxon>
        <taxon>Arundo</taxon>
    </lineage>
</organism>
<evidence type="ECO:0000313" key="1">
    <source>
        <dbReference type="EMBL" id="JAD69979.1"/>
    </source>
</evidence>
<dbReference type="AlphaFoldDB" id="A0A0A9C0Y9"/>
<proteinExistence type="predicted"/>
<dbReference type="EMBL" id="GBRH01227916">
    <property type="protein sequence ID" value="JAD69979.1"/>
    <property type="molecule type" value="Transcribed_RNA"/>
</dbReference>
<protein>
    <submittedName>
        <fullName evidence="1">Uncharacterized protein</fullName>
    </submittedName>
</protein>
<accession>A0A0A9C0Y9</accession>
<reference evidence="1" key="2">
    <citation type="journal article" date="2015" name="Data Brief">
        <title>Shoot transcriptome of the giant reed, Arundo donax.</title>
        <authorList>
            <person name="Barrero R.A."/>
            <person name="Guerrero F.D."/>
            <person name="Moolhuijzen P."/>
            <person name="Goolsby J.A."/>
            <person name="Tidwell J."/>
            <person name="Bellgard S.E."/>
            <person name="Bellgard M.I."/>
        </authorList>
    </citation>
    <scope>NUCLEOTIDE SEQUENCE</scope>
    <source>
        <tissue evidence="1">Shoot tissue taken approximately 20 cm above the soil surface</tissue>
    </source>
</reference>
<reference evidence="1" key="1">
    <citation type="submission" date="2014-09" db="EMBL/GenBank/DDBJ databases">
        <authorList>
            <person name="Magalhaes I.L.F."/>
            <person name="Oliveira U."/>
            <person name="Santos F.R."/>
            <person name="Vidigal T.H.D.A."/>
            <person name="Brescovit A.D."/>
            <person name="Santos A.J."/>
        </authorList>
    </citation>
    <scope>NUCLEOTIDE SEQUENCE</scope>
    <source>
        <tissue evidence="1">Shoot tissue taken approximately 20 cm above the soil surface</tissue>
    </source>
</reference>
<sequence length="19" mass="2026">MDARAVLVPTSLSRASPRV</sequence>
<name>A0A0A9C0Y9_ARUDO</name>